<reference evidence="2" key="2">
    <citation type="journal article" date="2023" name="IMA Fungus">
        <title>Comparative genomic study of the Penicillium genus elucidates a diverse pangenome and 15 lateral gene transfer events.</title>
        <authorList>
            <person name="Petersen C."/>
            <person name="Sorensen T."/>
            <person name="Nielsen M.R."/>
            <person name="Sondergaard T.E."/>
            <person name="Sorensen J.L."/>
            <person name="Fitzpatrick D.A."/>
            <person name="Frisvad J.C."/>
            <person name="Nielsen K.L."/>
        </authorList>
    </citation>
    <scope>NUCLEOTIDE SEQUENCE</scope>
    <source>
        <strain evidence="2">IBT 3081</strain>
    </source>
</reference>
<name>A0A9W9SBW6_9EURO</name>
<comment type="caution">
    <text evidence="2">The sequence shown here is derived from an EMBL/GenBank/DDBJ whole genome shotgun (WGS) entry which is preliminary data.</text>
</comment>
<evidence type="ECO:0000313" key="3">
    <source>
        <dbReference type="Proteomes" id="UP001147752"/>
    </source>
</evidence>
<feature type="transmembrane region" description="Helical" evidence="1">
    <location>
        <begin position="15"/>
        <end position="36"/>
    </location>
</feature>
<gene>
    <name evidence="2" type="ORF">N7517_007802</name>
</gene>
<proteinExistence type="predicted"/>
<protein>
    <submittedName>
        <fullName evidence="2">Uncharacterized protein</fullName>
    </submittedName>
</protein>
<dbReference type="GeneID" id="81464715"/>
<keyword evidence="3" id="KW-1185">Reference proteome</keyword>
<feature type="transmembrane region" description="Helical" evidence="1">
    <location>
        <begin position="43"/>
        <end position="62"/>
    </location>
</feature>
<evidence type="ECO:0000256" key="1">
    <source>
        <dbReference type="SAM" id="Phobius"/>
    </source>
</evidence>
<keyword evidence="1" id="KW-1133">Transmembrane helix</keyword>
<dbReference type="RefSeq" id="XP_056581782.1">
    <property type="nucleotide sequence ID" value="XM_056725532.1"/>
</dbReference>
<organism evidence="2 3">
    <name type="scientific">Penicillium concentricum</name>
    <dbReference type="NCBI Taxonomy" id="293559"/>
    <lineage>
        <taxon>Eukaryota</taxon>
        <taxon>Fungi</taxon>
        <taxon>Dikarya</taxon>
        <taxon>Ascomycota</taxon>
        <taxon>Pezizomycotina</taxon>
        <taxon>Eurotiomycetes</taxon>
        <taxon>Eurotiomycetidae</taxon>
        <taxon>Eurotiales</taxon>
        <taxon>Aspergillaceae</taxon>
        <taxon>Penicillium</taxon>
    </lineage>
</organism>
<feature type="transmembrane region" description="Helical" evidence="1">
    <location>
        <begin position="82"/>
        <end position="104"/>
    </location>
</feature>
<feature type="transmembrane region" description="Helical" evidence="1">
    <location>
        <begin position="111"/>
        <end position="131"/>
    </location>
</feature>
<dbReference type="Proteomes" id="UP001147752">
    <property type="component" value="Unassembled WGS sequence"/>
</dbReference>
<dbReference type="AlphaFoldDB" id="A0A9W9SBW6"/>
<evidence type="ECO:0000313" key="2">
    <source>
        <dbReference type="EMBL" id="KAJ5375796.1"/>
    </source>
</evidence>
<keyword evidence="1" id="KW-0472">Membrane</keyword>
<dbReference type="EMBL" id="JAPZBT010000002">
    <property type="protein sequence ID" value="KAJ5375796.1"/>
    <property type="molecule type" value="Genomic_DNA"/>
</dbReference>
<sequence length="155" mass="17350">MDHPEFDILHLHLRLFQSLAPFCMIPTSLITSLFPLPSTCLLVVKRISVVAISIVVAIRTLLEIKRGFLVAEPISLKAESIFFMAERIVIVVENIFFLALEAFITILNVNIVLLTNFFLGFVDAVVVLLGYRNPQGSTQTVAPFFAPDNDLEVLY</sequence>
<keyword evidence="1" id="KW-0812">Transmembrane</keyword>
<reference evidence="2" key="1">
    <citation type="submission" date="2022-12" db="EMBL/GenBank/DDBJ databases">
        <authorList>
            <person name="Petersen C."/>
        </authorList>
    </citation>
    <scope>NUCLEOTIDE SEQUENCE</scope>
    <source>
        <strain evidence="2">IBT 3081</strain>
    </source>
</reference>
<accession>A0A9W9SBW6</accession>